<feature type="region of interest" description="Disordered" evidence="6">
    <location>
        <begin position="176"/>
        <end position="197"/>
    </location>
</feature>
<accession>A0AA89B2T2</accession>
<dbReference type="InterPro" id="IPR007859">
    <property type="entry name" value="ETF-QO/FixX_C"/>
</dbReference>
<evidence type="ECO:0000256" key="5">
    <source>
        <dbReference type="ARBA" id="ARBA00023014"/>
    </source>
</evidence>
<keyword evidence="9" id="KW-1185">Reference proteome</keyword>
<keyword evidence="3" id="KW-0249">Electron transport</keyword>
<evidence type="ECO:0000313" key="8">
    <source>
        <dbReference type="EMBL" id="KAK3019891.1"/>
    </source>
</evidence>
<comment type="caution">
    <text evidence="8">The sequence shown here is derived from an EMBL/GenBank/DDBJ whole genome shotgun (WGS) entry which is preliminary data.</text>
</comment>
<evidence type="ECO:0000256" key="6">
    <source>
        <dbReference type="SAM" id="MobiDB-lite"/>
    </source>
</evidence>
<dbReference type="AlphaFoldDB" id="A0AA89B2T2"/>
<keyword evidence="1" id="KW-0813">Transport</keyword>
<keyword evidence="2" id="KW-0479">Metal-binding</keyword>
<dbReference type="GO" id="GO:0051536">
    <property type="term" value="F:iron-sulfur cluster binding"/>
    <property type="evidence" value="ECO:0007669"/>
    <property type="project" value="UniProtKB-KW"/>
</dbReference>
<gene>
    <name evidence="8" type="ORF">RJ639_002940</name>
</gene>
<dbReference type="GO" id="GO:0046872">
    <property type="term" value="F:metal ion binding"/>
    <property type="evidence" value="ECO:0007669"/>
    <property type="project" value="UniProtKB-KW"/>
</dbReference>
<dbReference type="EMBL" id="JAVXUP010000847">
    <property type="protein sequence ID" value="KAK3019891.1"/>
    <property type="molecule type" value="Genomic_DNA"/>
</dbReference>
<keyword evidence="4" id="KW-0408">Iron</keyword>
<evidence type="ECO:0000313" key="9">
    <source>
        <dbReference type="Proteomes" id="UP001188597"/>
    </source>
</evidence>
<evidence type="ECO:0000256" key="4">
    <source>
        <dbReference type="ARBA" id="ARBA00023004"/>
    </source>
</evidence>
<sequence length="197" mass="22045">MVMVMVIGSGSEYENVVAEGYEGWWFDGSENLAKEHEKIACDIKDPKQNIEWTVPEGGGGPGYSIMVVPPPTAVKVGAAFRTSIMKKLAGGRTQSDDKRSKETAVTPVAVQYACKIPLHANKETADQDRDMVYKIQKEKKMQEAVRKRKEENKNPKIMKSMSSTGFEFRPRMSITSWQNGAPDRHVNVQLCSDPHKQ</sequence>
<evidence type="ECO:0000256" key="2">
    <source>
        <dbReference type="ARBA" id="ARBA00022723"/>
    </source>
</evidence>
<proteinExistence type="predicted"/>
<evidence type="ECO:0000259" key="7">
    <source>
        <dbReference type="Pfam" id="PF05187"/>
    </source>
</evidence>
<dbReference type="Proteomes" id="UP001188597">
    <property type="component" value="Unassembled WGS sequence"/>
</dbReference>
<feature type="domain" description="ETF-QO/FixX C-terminal" evidence="7">
    <location>
        <begin position="40"/>
        <end position="64"/>
    </location>
</feature>
<reference evidence="8" key="1">
    <citation type="submission" date="2022-12" db="EMBL/GenBank/DDBJ databases">
        <title>Draft genome assemblies for two species of Escallonia (Escalloniales).</title>
        <authorList>
            <person name="Chanderbali A."/>
            <person name="Dervinis C."/>
            <person name="Anghel I."/>
            <person name="Soltis D."/>
            <person name="Soltis P."/>
            <person name="Zapata F."/>
        </authorList>
    </citation>
    <scope>NUCLEOTIDE SEQUENCE</scope>
    <source>
        <strain evidence="8">UCBG64.0493</strain>
        <tissue evidence="8">Leaf</tissue>
    </source>
</reference>
<name>A0AA89B2T2_9ASTE</name>
<dbReference type="Pfam" id="PF05187">
    <property type="entry name" value="Fer4_ETF_QO"/>
    <property type="match status" value="1"/>
</dbReference>
<organism evidence="8 9">
    <name type="scientific">Escallonia herrerae</name>
    <dbReference type="NCBI Taxonomy" id="1293975"/>
    <lineage>
        <taxon>Eukaryota</taxon>
        <taxon>Viridiplantae</taxon>
        <taxon>Streptophyta</taxon>
        <taxon>Embryophyta</taxon>
        <taxon>Tracheophyta</taxon>
        <taxon>Spermatophyta</taxon>
        <taxon>Magnoliopsida</taxon>
        <taxon>eudicotyledons</taxon>
        <taxon>Gunneridae</taxon>
        <taxon>Pentapetalae</taxon>
        <taxon>asterids</taxon>
        <taxon>campanulids</taxon>
        <taxon>Escalloniales</taxon>
        <taxon>Escalloniaceae</taxon>
        <taxon>Escallonia</taxon>
    </lineage>
</organism>
<evidence type="ECO:0000256" key="3">
    <source>
        <dbReference type="ARBA" id="ARBA00022982"/>
    </source>
</evidence>
<protein>
    <recommendedName>
        <fullName evidence="7">ETF-QO/FixX C-terminal domain-containing protein</fullName>
    </recommendedName>
</protein>
<evidence type="ECO:0000256" key="1">
    <source>
        <dbReference type="ARBA" id="ARBA00022448"/>
    </source>
</evidence>
<dbReference type="Gene3D" id="3.30.70.20">
    <property type="match status" value="1"/>
</dbReference>
<keyword evidence="5" id="KW-0411">Iron-sulfur</keyword>